<dbReference type="InterPro" id="IPR011761">
    <property type="entry name" value="ATP-grasp"/>
</dbReference>
<feature type="domain" description="ATP-grasp" evidence="3">
    <location>
        <begin position="1"/>
        <end position="51"/>
    </location>
</feature>
<evidence type="ECO:0000256" key="1">
    <source>
        <dbReference type="ARBA" id="ARBA00022598"/>
    </source>
</evidence>
<name>A0A2W4CAV3_9HYPH</name>
<dbReference type="OrthoDB" id="9813261at2"/>
<dbReference type="AlphaFoldDB" id="A0A2W4CAV3"/>
<evidence type="ECO:0000313" key="4">
    <source>
        <dbReference type="EMBL" id="PZM10489.1"/>
    </source>
</evidence>
<accession>A0A2W4CAV3</accession>
<dbReference type="EMBL" id="PCDP01000050">
    <property type="protein sequence ID" value="PZM10489.1"/>
    <property type="molecule type" value="Genomic_DNA"/>
</dbReference>
<evidence type="ECO:0000313" key="5">
    <source>
        <dbReference type="Proteomes" id="UP000248925"/>
    </source>
</evidence>
<keyword evidence="2" id="KW-0547">Nucleotide-binding</keyword>
<keyword evidence="2" id="KW-0067">ATP-binding</keyword>
<organism evidence="4 5">
    <name type="scientific">Rhizobium tubonense</name>
    <dbReference type="NCBI Taxonomy" id="484088"/>
    <lineage>
        <taxon>Bacteria</taxon>
        <taxon>Pseudomonadati</taxon>
        <taxon>Pseudomonadota</taxon>
        <taxon>Alphaproteobacteria</taxon>
        <taxon>Hyphomicrobiales</taxon>
        <taxon>Rhizobiaceae</taxon>
        <taxon>Rhizobium/Agrobacterium group</taxon>
        <taxon>Rhizobium</taxon>
    </lineage>
</organism>
<dbReference type="Gene3D" id="3.30.470.20">
    <property type="entry name" value="ATP-grasp fold, B domain"/>
    <property type="match status" value="1"/>
</dbReference>
<dbReference type="GO" id="GO:0008716">
    <property type="term" value="F:D-alanine-D-alanine ligase activity"/>
    <property type="evidence" value="ECO:0007669"/>
    <property type="project" value="InterPro"/>
</dbReference>
<dbReference type="PROSITE" id="PS50975">
    <property type="entry name" value="ATP_GRASP"/>
    <property type="match status" value="1"/>
</dbReference>
<reference evidence="4 5" key="1">
    <citation type="journal article" date="2018" name="Sci. Rep.">
        <title>Rhizobium tumorigenes sp. nov., a novel plant tumorigenic bacterium isolated from cane gall tumors on thornless blackberry.</title>
        <authorList>
            <person name="Kuzmanovi N."/>
            <person name="Smalla K."/>
            <person name="Gronow S."/>
            <person name="PuBawska J."/>
        </authorList>
    </citation>
    <scope>NUCLEOTIDE SEQUENCE [LARGE SCALE GENOMIC DNA]</scope>
    <source>
        <strain evidence="4 5">CCBAU 85046</strain>
    </source>
</reference>
<dbReference type="Pfam" id="PF07478">
    <property type="entry name" value="Dala_Dala_lig_C"/>
    <property type="match status" value="1"/>
</dbReference>
<evidence type="ECO:0000256" key="2">
    <source>
        <dbReference type="PROSITE-ProRule" id="PRU00409"/>
    </source>
</evidence>
<comment type="caution">
    <text evidence="4">The sequence shown here is derived from an EMBL/GenBank/DDBJ whole genome shotgun (WGS) entry which is preliminary data.</text>
</comment>
<dbReference type="InterPro" id="IPR011095">
    <property type="entry name" value="Dala_Dala_lig_C"/>
</dbReference>
<proteinExistence type="predicted"/>
<keyword evidence="1" id="KW-0436">Ligase</keyword>
<sequence>MARVDFFLTADMQFLVNEANTIQGFTNISMCSKATAASGVSHPEIIDRLAAHGLARAGRVA</sequence>
<protein>
    <recommendedName>
        <fullName evidence="3">ATP-grasp domain-containing protein</fullName>
    </recommendedName>
</protein>
<evidence type="ECO:0000259" key="3">
    <source>
        <dbReference type="PROSITE" id="PS50975"/>
    </source>
</evidence>
<dbReference type="GO" id="GO:0005524">
    <property type="term" value="F:ATP binding"/>
    <property type="evidence" value="ECO:0007669"/>
    <property type="project" value="UniProtKB-UniRule"/>
</dbReference>
<dbReference type="Proteomes" id="UP000248925">
    <property type="component" value="Unassembled WGS sequence"/>
</dbReference>
<keyword evidence="5" id="KW-1185">Reference proteome</keyword>
<gene>
    <name evidence="4" type="ORF">CPY51_23190</name>
</gene>
<dbReference type="SUPFAM" id="SSF56059">
    <property type="entry name" value="Glutathione synthetase ATP-binding domain-like"/>
    <property type="match status" value="1"/>
</dbReference>
<dbReference type="GO" id="GO:0046872">
    <property type="term" value="F:metal ion binding"/>
    <property type="evidence" value="ECO:0007669"/>
    <property type="project" value="InterPro"/>
</dbReference>